<sequence length="35" mass="3989">MRGQQDAVATGRLPQPVNFLAQRQQLLTGFFKSFH</sequence>
<evidence type="ECO:0000313" key="2">
    <source>
        <dbReference type="Proteomes" id="UP000046680"/>
    </source>
</evidence>
<reference evidence="1 2" key="1">
    <citation type="submission" date="2015-03" db="EMBL/GenBank/DDBJ databases">
        <authorList>
            <consortium name="Pathogen Informatics"/>
        </authorList>
    </citation>
    <scope>NUCLEOTIDE SEQUENCE [LARGE SCALE GENOMIC DNA]</scope>
    <source>
        <strain evidence="1 2">C09601061</strain>
    </source>
</reference>
<dbReference type="Proteomes" id="UP000046680">
    <property type="component" value="Unassembled WGS sequence"/>
</dbReference>
<organism evidence="1 2">
    <name type="scientific">Mycobacterium tuberculosis</name>
    <dbReference type="NCBI Taxonomy" id="1773"/>
    <lineage>
        <taxon>Bacteria</taxon>
        <taxon>Bacillati</taxon>
        <taxon>Actinomycetota</taxon>
        <taxon>Actinomycetes</taxon>
        <taxon>Mycobacteriales</taxon>
        <taxon>Mycobacteriaceae</taxon>
        <taxon>Mycobacterium</taxon>
        <taxon>Mycobacterium tuberculosis complex</taxon>
    </lineage>
</organism>
<proteinExistence type="predicted"/>
<dbReference type="EMBL" id="CGCX01000634">
    <property type="protein sequence ID" value="CFR80585.1"/>
    <property type="molecule type" value="Genomic_DNA"/>
</dbReference>
<evidence type="ECO:0000313" key="1">
    <source>
        <dbReference type="EMBL" id="CFR80585.1"/>
    </source>
</evidence>
<accession>A0A654U0R0</accession>
<name>A0A654U0R0_MYCTX</name>
<dbReference type="AlphaFoldDB" id="A0A654U0R0"/>
<gene>
    <name evidence="1" type="ORF">ERS007657_01849</name>
</gene>
<protein>
    <submittedName>
        <fullName evidence="1">Uncharacterized protein</fullName>
    </submittedName>
</protein>